<gene>
    <name evidence="2" type="ORF">E9229_001956</name>
</gene>
<dbReference type="EMBL" id="JACHVS010000001">
    <property type="protein sequence ID" value="MBB2995765.1"/>
    <property type="molecule type" value="Genomic_DNA"/>
</dbReference>
<keyword evidence="1" id="KW-0812">Transmembrane</keyword>
<dbReference type="PANTHER" id="PTHR41983">
    <property type="entry name" value="SHORT-CHAIN FATTY ACID TRANSPORTER-RELATED"/>
    <property type="match status" value="1"/>
</dbReference>
<dbReference type="PANTHER" id="PTHR41983:SF2">
    <property type="entry name" value="SHORT-CHAIN FATTY ACID TRANSPORTER-RELATED"/>
    <property type="match status" value="1"/>
</dbReference>
<dbReference type="RefSeq" id="WP_221184424.1">
    <property type="nucleotide sequence ID" value="NZ_BAABGK010000008.1"/>
</dbReference>
<feature type="transmembrane region" description="Helical" evidence="1">
    <location>
        <begin position="196"/>
        <end position="219"/>
    </location>
</feature>
<organism evidence="2 3">
    <name type="scientific">Paeniglutamicibacter cryotolerans</name>
    <dbReference type="NCBI Taxonomy" id="670079"/>
    <lineage>
        <taxon>Bacteria</taxon>
        <taxon>Bacillati</taxon>
        <taxon>Actinomycetota</taxon>
        <taxon>Actinomycetes</taxon>
        <taxon>Micrococcales</taxon>
        <taxon>Micrococcaceae</taxon>
        <taxon>Paeniglutamicibacter</taxon>
    </lineage>
</organism>
<feature type="transmembrane region" description="Helical" evidence="1">
    <location>
        <begin position="321"/>
        <end position="347"/>
    </location>
</feature>
<proteinExistence type="predicted"/>
<feature type="transmembrane region" description="Helical" evidence="1">
    <location>
        <begin position="261"/>
        <end position="279"/>
    </location>
</feature>
<dbReference type="Proteomes" id="UP000523000">
    <property type="component" value="Unassembled WGS sequence"/>
</dbReference>
<dbReference type="AlphaFoldDB" id="A0A839QMD2"/>
<feature type="transmembrane region" description="Helical" evidence="1">
    <location>
        <begin position="359"/>
        <end position="381"/>
    </location>
</feature>
<reference evidence="2 3" key="1">
    <citation type="submission" date="2020-08" db="EMBL/GenBank/DDBJ databases">
        <title>Sequencing the genomes of 1000 actinobacteria strains.</title>
        <authorList>
            <person name="Klenk H.-P."/>
        </authorList>
    </citation>
    <scope>NUCLEOTIDE SEQUENCE [LARGE SCALE GENOMIC DNA]</scope>
    <source>
        <strain evidence="2 3">DSM 22826</strain>
    </source>
</reference>
<evidence type="ECO:0000313" key="3">
    <source>
        <dbReference type="Proteomes" id="UP000523000"/>
    </source>
</evidence>
<sequence>MSKKPEIRTPAAPGVMQKITGFFTELMRKYLPDPFVFAIGLTLLTFVLAFAIQHQSPIDAVVNWGNGFWDLLAFTTQMAVILAAGFVLANSPVVDRLLDRIVANVHTPKAAIVVATLVGGFGSYLNWGFGLVIGGVVARKLATEIKGIHYPLIIASAYSGFTMYGLGLSATIPLTIATPGHPLEGSMGLIGLGETIFSPPMIVTAVVVMATLPILNAALHPKPGQPVRELDPALFAGTEKGPVNDDFSEDTIANKLNKSRALSMIIGLVGILYVVLHMVQGGKVDLNLINFIILFLGIILMGNPISYVTKLNEGIKTVSGIILQFPFYAGIMAIMAGSGLVLTISGWFVNVATAQTLPFWGLISSFVINFFAPSGGGHWVIQGPFMIEAAHTLGASIPQTAMSVMLGNAWNDLIQPFWILPALALSKLKLKDIMGYTVVMMFWVGLIYIVSILAWGFLG</sequence>
<protein>
    <submittedName>
        <fullName evidence="2">Short-chain fatty acids transporter</fullName>
    </submittedName>
</protein>
<feature type="transmembrane region" description="Helical" evidence="1">
    <location>
        <begin position="110"/>
        <end position="138"/>
    </location>
</feature>
<feature type="transmembrane region" description="Helical" evidence="1">
    <location>
        <begin position="433"/>
        <end position="458"/>
    </location>
</feature>
<name>A0A839QMD2_9MICC</name>
<evidence type="ECO:0000256" key="1">
    <source>
        <dbReference type="SAM" id="Phobius"/>
    </source>
</evidence>
<feature type="transmembrane region" description="Helical" evidence="1">
    <location>
        <begin position="35"/>
        <end position="52"/>
    </location>
</feature>
<feature type="transmembrane region" description="Helical" evidence="1">
    <location>
        <begin position="291"/>
        <end position="309"/>
    </location>
</feature>
<accession>A0A839QMD2</accession>
<keyword evidence="1" id="KW-0472">Membrane</keyword>
<keyword evidence="1" id="KW-1133">Transmembrane helix</keyword>
<dbReference type="InterPro" id="IPR006160">
    <property type="entry name" value="SCFA_transpt_AtoE"/>
</dbReference>
<evidence type="ECO:0000313" key="2">
    <source>
        <dbReference type="EMBL" id="MBB2995765.1"/>
    </source>
</evidence>
<dbReference type="GO" id="GO:0005886">
    <property type="term" value="C:plasma membrane"/>
    <property type="evidence" value="ECO:0007669"/>
    <property type="project" value="TreeGrafter"/>
</dbReference>
<dbReference type="Pfam" id="PF02667">
    <property type="entry name" value="SCFA_trans"/>
    <property type="match status" value="1"/>
</dbReference>
<feature type="transmembrane region" description="Helical" evidence="1">
    <location>
        <begin position="64"/>
        <end position="90"/>
    </location>
</feature>
<comment type="caution">
    <text evidence="2">The sequence shown here is derived from an EMBL/GenBank/DDBJ whole genome shotgun (WGS) entry which is preliminary data.</text>
</comment>
<feature type="transmembrane region" description="Helical" evidence="1">
    <location>
        <begin position="150"/>
        <end position="176"/>
    </location>
</feature>
<keyword evidence="3" id="KW-1185">Reference proteome</keyword>